<comment type="subcellular location">
    <subcellularLocation>
        <location evidence="1">Membrane</location>
        <topology evidence="1">Multi-pass membrane protein</topology>
    </subcellularLocation>
</comment>
<dbReference type="GO" id="GO:0005886">
    <property type="term" value="C:plasma membrane"/>
    <property type="evidence" value="ECO:0007669"/>
    <property type="project" value="TreeGrafter"/>
</dbReference>
<feature type="transmembrane region" description="Helical" evidence="6">
    <location>
        <begin position="220"/>
        <end position="244"/>
    </location>
</feature>
<feature type="transmembrane region" description="Helical" evidence="6">
    <location>
        <begin position="428"/>
        <end position="461"/>
    </location>
</feature>
<dbReference type="RefSeq" id="XP_042561959.1">
    <property type="nucleotide sequence ID" value="XM_042706025.1"/>
</dbReference>
<evidence type="ECO:0000256" key="3">
    <source>
        <dbReference type="ARBA" id="ARBA00022989"/>
    </source>
</evidence>
<feature type="compositionally biased region" description="Basic and acidic residues" evidence="5">
    <location>
        <begin position="1"/>
        <end position="11"/>
    </location>
</feature>
<keyword evidence="4 6" id="KW-0472">Membrane</keyword>
<feature type="region of interest" description="Disordered" evidence="5">
    <location>
        <begin position="1"/>
        <end position="57"/>
    </location>
</feature>
<dbReference type="GO" id="GO:0004930">
    <property type="term" value="F:G protein-coupled receptor activity"/>
    <property type="evidence" value="ECO:0007669"/>
    <property type="project" value="InterPro"/>
</dbReference>
<accession>A0A8M1KJI9</accession>
<evidence type="ECO:0000313" key="9">
    <source>
        <dbReference type="RefSeq" id="XP_042561959.1"/>
    </source>
</evidence>
<dbReference type="PANTHER" id="PTHR12011:SF326">
    <property type="entry name" value="ADHESION G-PROTEIN COUPLED RECEPTOR G5"/>
    <property type="match status" value="1"/>
</dbReference>
<evidence type="ECO:0000256" key="1">
    <source>
        <dbReference type="ARBA" id="ARBA00004141"/>
    </source>
</evidence>
<evidence type="ECO:0000256" key="4">
    <source>
        <dbReference type="ARBA" id="ARBA00023136"/>
    </source>
</evidence>
<dbReference type="PROSITE" id="PS50261">
    <property type="entry name" value="G_PROTEIN_RECEP_F2_4"/>
    <property type="match status" value="1"/>
</dbReference>
<dbReference type="InterPro" id="IPR000832">
    <property type="entry name" value="GPCR_2_secretin-like"/>
</dbReference>
<dbReference type="GO" id="GO:0007166">
    <property type="term" value="P:cell surface receptor signaling pathway"/>
    <property type="evidence" value="ECO:0007669"/>
    <property type="project" value="InterPro"/>
</dbReference>
<dbReference type="PANTHER" id="PTHR12011">
    <property type="entry name" value="ADHESION G-PROTEIN COUPLED RECEPTOR"/>
    <property type="match status" value="1"/>
</dbReference>
<evidence type="ECO:0000313" key="8">
    <source>
        <dbReference type="Proteomes" id="UP000515152"/>
    </source>
</evidence>
<gene>
    <name evidence="9" type="primary">LOC122131109</name>
</gene>
<evidence type="ECO:0000256" key="6">
    <source>
        <dbReference type="SAM" id="Phobius"/>
    </source>
</evidence>
<dbReference type="KEGG" id="char:122131109"/>
<evidence type="ECO:0000259" key="7">
    <source>
        <dbReference type="PROSITE" id="PS50261"/>
    </source>
</evidence>
<feature type="transmembrane region" description="Helical" evidence="6">
    <location>
        <begin position="288"/>
        <end position="314"/>
    </location>
</feature>
<reference evidence="9" key="1">
    <citation type="submission" date="2025-08" db="UniProtKB">
        <authorList>
            <consortium name="RefSeq"/>
        </authorList>
    </citation>
    <scope>IDENTIFICATION</scope>
</reference>
<organism evidence="8 9">
    <name type="scientific">Clupea harengus</name>
    <name type="common">Atlantic herring</name>
    <dbReference type="NCBI Taxonomy" id="7950"/>
    <lineage>
        <taxon>Eukaryota</taxon>
        <taxon>Metazoa</taxon>
        <taxon>Chordata</taxon>
        <taxon>Craniata</taxon>
        <taxon>Vertebrata</taxon>
        <taxon>Euteleostomi</taxon>
        <taxon>Actinopterygii</taxon>
        <taxon>Neopterygii</taxon>
        <taxon>Teleostei</taxon>
        <taxon>Clupei</taxon>
        <taxon>Clupeiformes</taxon>
        <taxon>Clupeoidei</taxon>
        <taxon>Clupeidae</taxon>
        <taxon>Clupea</taxon>
    </lineage>
</organism>
<name>A0A8M1KJI9_CLUHA</name>
<keyword evidence="8" id="KW-1185">Reference proteome</keyword>
<feature type="compositionally biased region" description="Basic and acidic residues" evidence="5">
    <location>
        <begin position="31"/>
        <end position="40"/>
    </location>
</feature>
<evidence type="ECO:0000256" key="2">
    <source>
        <dbReference type="ARBA" id="ARBA00022692"/>
    </source>
</evidence>
<keyword evidence="2 6" id="KW-0812">Transmembrane</keyword>
<protein>
    <submittedName>
        <fullName evidence="9">Adhesion G-protein coupled receptor G5-like</fullName>
    </submittedName>
</protein>
<feature type="transmembrane region" description="Helical" evidence="6">
    <location>
        <begin position="256"/>
        <end position="276"/>
    </location>
</feature>
<feature type="domain" description="G-protein coupled receptors family 2 profile 2" evidence="7">
    <location>
        <begin position="220"/>
        <end position="493"/>
    </location>
</feature>
<dbReference type="AlphaFoldDB" id="A0A8M1KJI9"/>
<proteinExistence type="predicted"/>
<dbReference type="Pfam" id="PF00002">
    <property type="entry name" value="7tm_2"/>
    <property type="match status" value="1"/>
</dbReference>
<keyword evidence="3 6" id="KW-1133">Transmembrane helix</keyword>
<dbReference type="OrthoDB" id="283575at2759"/>
<sequence length="511" mass="55329">MQKGPSEDKTKQKPGPNLDPNPHMEQQTGAEHAESRDGDKTAAGCSHPSPVSPGKGSMENLGKFLECADVNDSTSFTDDNFVAHVYNNFSGQGPQGVVGGDIEDQVPGQFQFGSGLANIDLPTELLKEEEENTIAIFLIRSPINLEDFGVLDGRLFGISVCDKNISGLSQCINITVNLNISDDTKEPSCVFLDFSNKSKDDLLVMLMVSPNITKAHVVNLTYISVIGCSISLAFLLLTVFLFLIQRQVDSDVSKKVHINLAIALILLNAHFLPSHWVASMAPSGGCVYIAIMLHYCLLATFSWMAIEGFHLYLLLVRVFNTYINRYLLKLGLLGWGIPAVVVCLILIIDKDVYGLVTVIPPGNDSNSTLQMCYISSDVVKLVTTVGGFALVFVCNLGVLVVTVRLVLQLRLSGAPPGEKSKGGRMGRDACSLMAVSCMLGITWGLVFLSFSQLTLAGIYLFCILNSFQGKASVLHVSPDSAGFFISMWLCATRHSQSTQSQSSTETHSSKT</sequence>
<dbReference type="InterPro" id="IPR017981">
    <property type="entry name" value="GPCR_2-like_7TM"/>
</dbReference>
<feature type="transmembrane region" description="Helical" evidence="6">
    <location>
        <begin position="326"/>
        <end position="348"/>
    </location>
</feature>
<evidence type="ECO:0000256" key="5">
    <source>
        <dbReference type="SAM" id="MobiDB-lite"/>
    </source>
</evidence>
<feature type="transmembrane region" description="Helical" evidence="6">
    <location>
        <begin position="385"/>
        <end position="407"/>
    </location>
</feature>
<dbReference type="GeneID" id="122131109"/>
<dbReference type="GO" id="GO:0007189">
    <property type="term" value="P:adenylate cyclase-activating G protein-coupled receptor signaling pathway"/>
    <property type="evidence" value="ECO:0007669"/>
    <property type="project" value="TreeGrafter"/>
</dbReference>
<dbReference type="Proteomes" id="UP000515152">
    <property type="component" value="Unplaced"/>
</dbReference>